<evidence type="ECO:0000256" key="1">
    <source>
        <dbReference type="ARBA" id="ARBA00006987"/>
    </source>
</evidence>
<organism evidence="3 4">
    <name type="scientific">Sinorhizobium fredii (strain NBRC 101917 / NGR234)</name>
    <dbReference type="NCBI Taxonomy" id="394"/>
    <lineage>
        <taxon>Bacteria</taxon>
        <taxon>Pseudomonadati</taxon>
        <taxon>Pseudomonadota</taxon>
        <taxon>Alphaproteobacteria</taxon>
        <taxon>Hyphomicrobiales</taxon>
        <taxon>Rhizobiaceae</taxon>
        <taxon>Sinorhizobium/Ensifer group</taxon>
        <taxon>Sinorhizobium</taxon>
    </lineage>
</organism>
<protein>
    <recommendedName>
        <fullName evidence="5">Tricarboxylic transport membrane protein</fullName>
    </recommendedName>
</protein>
<gene>
    <name evidence="3" type="ordered locus">NGR_b07700</name>
</gene>
<dbReference type="Proteomes" id="UP000001054">
    <property type="component" value="Plasmid pNGR234b"/>
</dbReference>
<reference evidence="4" key="1">
    <citation type="journal article" date="2004" name="J. Bacteriol.">
        <title>An evolutionary hot spot: the pNGR234b replicon of Rhizobium sp. strain NGR234.</title>
        <authorList>
            <person name="Streit W.R."/>
            <person name="Schmitz R.A."/>
            <person name="Perret X."/>
            <person name="Staehelin C."/>
            <person name="Deakin W.J."/>
            <person name="Raasch C."/>
            <person name="Liesegang H."/>
            <person name="Broughton W.J."/>
        </authorList>
    </citation>
    <scope>NUCLEOTIDE SEQUENCE [LARGE SCALE GENOMIC DNA]</scope>
    <source>
        <strain evidence="4">NBRC 101917 / NGR234</strain>
    </source>
</reference>
<dbReference type="RefSeq" id="WP_015886891.1">
    <property type="nucleotide sequence ID" value="NC_012586.1"/>
</dbReference>
<dbReference type="Gene3D" id="3.40.190.10">
    <property type="entry name" value="Periplasmic binding protein-like II"/>
    <property type="match status" value="1"/>
</dbReference>
<keyword evidence="4" id="KW-1185">Reference proteome</keyword>
<dbReference type="Gene3D" id="3.40.190.150">
    <property type="entry name" value="Bordetella uptake gene, domain 1"/>
    <property type="match status" value="1"/>
</dbReference>
<sequence>MRQFLKTAICLAALAGTALYPGVAPASDLELTITAPAGAGGGWDSAARSLQEAMMATGQAKSVQVVNVPGAGGTVGLAQFVGSAKGAADQLLVAGITLVGASISNNSPVDLTQVTPLARLTGDPLVVVVPKDSPIKTIDDLLATIKKDVATTIWVGGSAGGADHILAALITKSAGADPSKINYVAYSGGGEALAAMLGGQATAGVSGYGEWEGQIKSGDLRALAISYPEPIAGIEAKPLKAQGLDIELVNWRGIFAAPGVEGEDLEALKAAVDNTVKSQQWQDIVKARGWTDYYAPSDEFKGFIASETDRVRTILTSIGLAQ</sequence>
<dbReference type="InterPro" id="IPR005064">
    <property type="entry name" value="BUG"/>
</dbReference>
<evidence type="ECO:0008006" key="5">
    <source>
        <dbReference type="Google" id="ProtNLM"/>
    </source>
</evidence>
<dbReference type="EMBL" id="CP000874">
    <property type="protein sequence ID" value="ACP22228.1"/>
    <property type="molecule type" value="Genomic_DNA"/>
</dbReference>
<accession>C3KQ70</accession>
<dbReference type="PANTHER" id="PTHR42928">
    <property type="entry name" value="TRICARBOXYLATE-BINDING PROTEIN"/>
    <property type="match status" value="1"/>
</dbReference>
<evidence type="ECO:0000313" key="3">
    <source>
        <dbReference type="EMBL" id="ACP22228.1"/>
    </source>
</evidence>
<geneLocation type="plasmid" evidence="4">
    <name>sym pNGR234b</name>
</geneLocation>
<dbReference type="PANTHER" id="PTHR42928:SF3">
    <property type="entry name" value="UPF0065 PROTEIN YFLP"/>
    <property type="match status" value="1"/>
</dbReference>
<comment type="similarity">
    <text evidence="1">Belongs to the UPF0065 (bug) family.</text>
</comment>
<proteinExistence type="inferred from homology"/>
<dbReference type="PATRIC" id="fig|394.7.peg.1208"/>
<keyword evidence="2" id="KW-0732">Signal</keyword>
<dbReference type="InterPro" id="IPR042100">
    <property type="entry name" value="Bug_dom1"/>
</dbReference>
<feature type="signal peptide" evidence="2">
    <location>
        <begin position="1"/>
        <end position="26"/>
    </location>
</feature>
<dbReference type="HOGENOM" id="CLU_045683_1_0_5"/>
<name>C3KQ70_SINFN</name>
<dbReference type="CDD" id="cd07012">
    <property type="entry name" value="PBP2_Bug_TTT"/>
    <property type="match status" value="1"/>
</dbReference>
<keyword evidence="3" id="KW-0614">Plasmid</keyword>
<feature type="chain" id="PRO_5002928923" description="Tricarboxylic transport membrane protein" evidence="2">
    <location>
        <begin position="27"/>
        <end position="322"/>
    </location>
</feature>
<dbReference type="KEGG" id="rhi:NGR_b07700"/>
<evidence type="ECO:0000313" key="4">
    <source>
        <dbReference type="Proteomes" id="UP000001054"/>
    </source>
</evidence>
<dbReference type="PIRSF" id="PIRSF017082">
    <property type="entry name" value="YflP"/>
    <property type="match status" value="1"/>
</dbReference>
<dbReference type="Pfam" id="PF03401">
    <property type="entry name" value="TctC"/>
    <property type="match status" value="1"/>
</dbReference>
<reference evidence="3 4" key="2">
    <citation type="journal article" date="2009" name="Appl. Environ. Microbiol.">
        <title>Rhizobium sp. strain NGR234 possesses a remarkable number of secretion systems.</title>
        <authorList>
            <person name="Schmeisser C."/>
            <person name="Liesegang H."/>
            <person name="Krysciak D."/>
            <person name="Bakkou N."/>
            <person name="Le Quere A."/>
            <person name="Wollherr A."/>
            <person name="Heinemeyer I."/>
            <person name="Morgenstern B."/>
            <person name="Pommerening-Roeser A."/>
            <person name="Flores M."/>
            <person name="Palacios R."/>
            <person name="Brenner S."/>
            <person name="Gottschalk G."/>
            <person name="Schmitz R.A."/>
            <person name="Broughton W.J."/>
            <person name="Perret X."/>
            <person name="Strittmatter A.W."/>
            <person name="Streit W.R."/>
        </authorList>
    </citation>
    <scope>NUCLEOTIDE SEQUENCE [LARGE SCALE GENOMIC DNA]</scope>
    <source>
        <strain evidence="4">NBRC 101917 / NGR234</strain>
    </source>
</reference>
<evidence type="ECO:0000256" key="2">
    <source>
        <dbReference type="SAM" id="SignalP"/>
    </source>
</evidence>
<dbReference type="SUPFAM" id="SSF53850">
    <property type="entry name" value="Periplasmic binding protein-like II"/>
    <property type="match status" value="1"/>
</dbReference>
<dbReference type="AlphaFoldDB" id="C3KQ70"/>
<dbReference type="OrthoDB" id="9780943at2"/>